<keyword evidence="7" id="KW-0801">TPQ</keyword>
<comment type="catalytic activity">
    <reaction evidence="12">
        <text>L-lysyl-[protein] + O2 + H2O = (S)-2-amino-6-oxohexanoyl-[protein] + H2O2 + NH4(+)</text>
        <dbReference type="Rhea" id="RHEA:24544"/>
        <dbReference type="Rhea" id="RHEA-COMP:9752"/>
        <dbReference type="Rhea" id="RHEA-COMP:12448"/>
        <dbReference type="ChEBI" id="CHEBI:15377"/>
        <dbReference type="ChEBI" id="CHEBI:15379"/>
        <dbReference type="ChEBI" id="CHEBI:16240"/>
        <dbReference type="ChEBI" id="CHEBI:28938"/>
        <dbReference type="ChEBI" id="CHEBI:29969"/>
        <dbReference type="ChEBI" id="CHEBI:131803"/>
        <dbReference type="EC" id="1.4.3.13"/>
    </reaction>
</comment>
<dbReference type="EC" id="1.4.3.13" evidence="11"/>
<dbReference type="EMBL" id="JACTAM010000013">
    <property type="protein sequence ID" value="KAI2658028.1"/>
    <property type="molecule type" value="Genomic_DNA"/>
</dbReference>
<evidence type="ECO:0000256" key="11">
    <source>
        <dbReference type="ARBA" id="ARBA00038869"/>
    </source>
</evidence>
<proteinExistence type="inferred from homology"/>
<dbReference type="InterPro" id="IPR001190">
    <property type="entry name" value="SRCR"/>
</dbReference>
<keyword evidence="5" id="KW-0964">Secreted</keyword>
<keyword evidence="9" id="KW-0186">Copper</keyword>
<dbReference type="Pfam" id="PF00530">
    <property type="entry name" value="SRCR"/>
    <property type="match status" value="4"/>
</dbReference>
<evidence type="ECO:0000313" key="15">
    <source>
        <dbReference type="EMBL" id="KAI2658028.1"/>
    </source>
</evidence>
<gene>
    <name evidence="15" type="ORF">H4Q32_009486</name>
</gene>
<evidence type="ECO:0000313" key="16">
    <source>
        <dbReference type="Proteomes" id="UP000830375"/>
    </source>
</evidence>
<feature type="domain" description="SRCR" evidence="14">
    <location>
        <begin position="520"/>
        <end position="620"/>
    </location>
</feature>
<dbReference type="SMART" id="SM00202">
    <property type="entry name" value="SR"/>
    <property type="match status" value="4"/>
</dbReference>
<evidence type="ECO:0000256" key="3">
    <source>
        <dbReference type="ARBA" id="ARBA00007492"/>
    </source>
</evidence>
<feature type="domain" description="SRCR" evidence="14">
    <location>
        <begin position="79"/>
        <end position="180"/>
    </location>
</feature>
<dbReference type="InterPro" id="IPR036772">
    <property type="entry name" value="SRCR-like_dom_sf"/>
</dbReference>
<keyword evidence="8" id="KW-0560">Oxidoreductase</keyword>
<reference evidence="15 16" key="1">
    <citation type="submission" date="2022-01" db="EMBL/GenBank/DDBJ databases">
        <title>A high-quality chromosome-level genome assembly of rohu carp, Labeo rohita.</title>
        <authorList>
            <person name="Arick M.A. II"/>
            <person name="Hsu C.-Y."/>
            <person name="Magbanua Z."/>
            <person name="Pechanova O."/>
            <person name="Grover C."/>
            <person name="Miller E."/>
            <person name="Thrash A."/>
            <person name="Ezzel L."/>
            <person name="Alam S."/>
            <person name="Benzie J."/>
            <person name="Hamilton M."/>
            <person name="Karsi A."/>
            <person name="Lawrence M.L."/>
            <person name="Peterson D.G."/>
        </authorList>
    </citation>
    <scope>NUCLEOTIDE SEQUENCE [LARGE SCALE GENOMIC DNA]</scope>
    <source>
        <strain evidence="16">BAU-BD-2019</strain>
        <tissue evidence="15">Blood</tissue>
    </source>
</reference>
<dbReference type="PRINTS" id="PR00258">
    <property type="entry name" value="SPERACTRCPTR"/>
</dbReference>
<sequence length="965" mass="108277">MDVRGCSITARVMKLATHAKRAKTGGDGGGKPEEKPHHCAVMIRAISPICVLLFALLFACTDARPESQGRSRRAPAAKVRLAGIGHRENEGRVEVLHDGTWGTVCDDEVDIKLANVVCRELGFQSGITWAHSAKYGEGEGPIWMDNVRCEGTEKTLKDCKSNGWGVHDCKHSEDLGVVCSPERRLDQVHPGVTRRGHTIALRPNPITSNRWQDIYSNSRTPAHLRQGNRHSQDHTGWDQFSRQQFHNPSASRVRIEEVRLKPILMVTKRSVLVTEGVVEVKHAGRWRQVCDKGWSLNSSRVVCGMLGFPDAELPNMNTYKDISLKPSKCLLLEKEFQRLKDHEPPRPDTASSGSSAEDAIIKCWATQKISTFLASKGMVDYNYSCALWLLCQQDTLLGYQAKSSITTTFSWTDGDDDSDDIMCHCDDKCIISRKIWDRKVKDSTTTLSQMTRKKGFWVEKVHCLGTEPSLAECHAQLSIPRSPTPCKNGRHAVARCVPGPQFARMSSGRPQAPHPAVLSVRLKAGPRLGEGRVEVLREGKWGTVVDHRWDRISASVVCRELGFGTAKEALTGAYMGQGTGPIHMNSVQCTGTERSILDCYFQEVQPWTFKHTQDASVKCYVPKTGLESTVRLAGGRDPAEGRVEVLMEVGGRKRWGTICSENWGINEAMVVCRQLGYGFAARAHQDTYYWQGDPAAEEVLLSGTHCVGTELSIQQCRRNSHIHCPRGGGARAAGVTCSETAPDLVLDAQLVQESAYLEDRPLHLLTCAHEENCLSSSAARMHWPYGHRRLLRFSSRIMNLGRADFRPRASRESWTWHQCHRHYHSIEVFTHYDLLTLNGSRVAEGHKASFCLEDTYCPEGLHKRFSCYNYGDQGISVGCWDTYRHDIDCQWIDITDVRPGDYIMQVEVNPSLDMAESDFMNNVMRCRCRYDGHRVFMYGCHAGDAYSAEIEDLFEHQRQISNNFI</sequence>
<evidence type="ECO:0000256" key="9">
    <source>
        <dbReference type="ARBA" id="ARBA00023008"/>
    </source>
</evidence>
<name>A0ABQ8M544_LABRO</name>
<accession>A0ABQ8M544</accession>
<evidence type="ECO:0000259" key="14">
    <source>
        <dbReference type="PROSITE" id="PS50287"/>
    </source>
</evidence>
<keyword evidence="16" id="KW-1185">Reference proteome</keyword>
<dbReference type="SUPFAM" id="SSF56487">
    <property type="entry name" value="SRCR-like"/>
    <property type="match status" value="5"/>
</dbReference>
<evidence type="ECO:0000256" key="7">
    <source>
        <dbReference type="ARBA" id="ARBA00022772"/>
    </source>
</evidence>
<dbReference type="PANTHER" id="PTHR45817:SF5">
    <property type="entry name" value="LYSYL OXIDASE HOMOLOG 4"/>
    <property type="match status" value="1"/>
</dbReference>
<protein>
    <recommendedName>
        <fullName evidence="11">protein-lysine 6-oxidase</fullName>
        <ecNumber evidence="11">1.4.3.13</ecNumber>
    </recommendedName>
</protein>
<dbReference type="PROSITE" id="PS00926">
    <property type="entry name" value="LYSYL_OXIDASE"/>
    <property type="match status" value="1"/>
</dbReference>
<dbReference type="PRINTS" id="PR00074">
    <property type="entry name" value="LYSYLOXIDASE"/>
</dbReference>
<dbReference type="PANTHER" id="PTHR45817">
    <property type="entry name" value="LYSYL OXIDASE-LIKE-RELATED"/>
    <property type="match status" value="1"/>
</dbReference>
<evidence type="ECO:0000256" key="5">
    <source>
        <dbReference type="ARBA" id="ARBA00022525"/>
    </source>
</evidence>
<evidence type="ECO:0000256" key="13">
    <source>
        <dbReference type="PROSITE-ProRule" id="PRU00196"/>
    </source>
</evidence>
<evidence type="ECO:0000256" key="6">
    <source>
        <dbReference type="ARBA" id="ARBA00022723"/>
    </source>
</evidence>
<evidence type="ECO:0000256" key="4">
    <source>
        <dbReference type="ARBA" id="ARBA00022477"/>
    </source>
</evidence>
<comment type="similarity">
    <text evidence="3">Belongs to the lysyl oxidase family.</text>
</comment>
<feature type="disulfide bond" evidence="13">
    <location>
        <begin position="149"/>
        <end position="159"/>
    </location>
</feature>
<dbReference type="Pfam" id="PF01186">
    <property type="entry name" value="Lysyl_oxidase"/>
    <property type="match status" value="1"/>
</dbReference>
<feature type="disulfide bond" evidence="13">
    <location>
        <begin position="105"/>
        <end position="169"/>
    </location>
</feature>
<evidence type="ECO:0000256" key="2">
    <source>
        <dbReference type="ARBA" id="ARBA00004239"/>
    </source>
</evidence>
<dbReference type="InterPro" id="IPR001695">
    <property type="entry name" value="Lysyl_oxidase"/>
</dbReference>
<organism evidence="15 16">
    <name type="scientific">Labeo rohita</name>
    <name type="common">Indian major carp</name>
    <name type="synonym">Cyprinus rohita</name>
    <dbReference type="NCBI Taxonomy" id="84645"/>
    <lineage>
        <taxon>Eukaryota</taxon>
        <taxon>Metazoa</taxon>
        <taxon>Chordata</taxon>
        <taxon>Craniata</taxon>
        <taxon>Vertebrata</taxon>
        <taxon>Euteleostomi</taxon>
        <taxon>Actinopterygii</taxon>
        <taxon>Neopterygii</taxon>
        <taxon>Teleostei</taxon>
        <taxon>Ostariophysi</taxon>
        <taxon>Cypriniformes</taxon>
        <taxon>Cyprinidae</taxon>
        <taxon>Labeoninae</taxon>
        <taxon>Labeonini</taxon>
        <taxon>Labeo</taxon>
    </lineage>
</organism>
<comment type="cofactor">
    <cofactor evidence="1">
        <name>Cu cation</name>
        <dbReference type="ChEBI" id="CHEBI:23378"/>
    </cofactor>
</comment>
<evidence type="ECO:0000256" key="12">
    <source>
        <dbReference type="ARBA" id="ARBA00047861"/>
    </source>
</evidence>
<evidence type="ECO:0000256" key="10">
    <source>
        <dbReference type="ARBA" id="ARBA00023157"/>
    </source>
</evidence>
<feature type="domain" description="SRCR" evidence="14">
    <location>
        <begin position="630"/>
        <end position="738"/>
    </location>
</feature>
<dbReference type="InterPro" id="IPR019828">
    <property type="entry name" value="Lysyl_oxidase_CS"/>
</dbReference>
<evidence type="ECO:0000256" key="1">
    <source>
        <dbReference type="ARBA" id="ARBA00001935"/>
    </source>
</evidence>
<comment type="caution">
    <text evidence="15">The sequence shown here is derived from an EMBL/GenBank/DDBJ whole genome shotgun (WGS) entry which is preliminary data.</text>
</comment>
<dbReference type="Proteomes" id="UP000830375">
    <property type="component" value="Unassembled WGS sequence"/>
</dbReference>
<comment type="subcellular location">
    <subcellularLocation>
        <location evidence="2">Secreted</location>
        <location evidence="2">Extracellular space</location>
    </subcellularLocation>
</comment>
<dbReference type="InterPro" id="IPR050912">
    <property type="entry name" value="LOX-like_protein"/>
</dbReference>
<feature type="domain" description="SRCR" evidence="14">
    <location>
        <begin position="264"/>
        <end position="364"/>
    </location>
</feature>
<feature type="disulfide bond" evidence="13">
    <location>
        <begin position="706"/>
        <end position="716"/>
    </location>
</feature>
<comment type="caution">
    <text evidence="13">Lacks conserved residue(s) required for the propagation of feature annotation.</text>
</comment>
<dbReference type="Gene3D" id="3.10.250.10">
    <property type="entry name" value="SRCR-like domain"/>
    <property type="match status" value="4"/>
</dbReference>
<feature type="disulfide bond" evidence="13">
    <location>
        <begin position="589"/>
        <end position="599"/>
    </location>
</feature>
<keyword evidence="6" id="KW-0479">Metal-binding</keyword>
<feature type="disulfide bond" evidence="13">
    <location>
        <begin position="558"/>
        <end position="619"/>
    </location>
</feature>
<evidence type="ECO:0000256" key="8">
    <source>
        <dbReference type="ARBA" id="ARBA00023002"/>
    </source>
</evidence>
<feature type="disulfide bond" evidence="13">
    <location>
        <begin position="118"/>
        <end position="179"/>
    </location>
</feature>
<keyword evidence="10 13" id="KW-1015">Disulfide bond</keyword>
<dbReference type="PROSITE" id="PS50287">
    <property type="entry name" value="SRCR_2"/>
    <property type="match status" value="4"/>
</dbReference>
<keyword evidence="4" id="KW-0886">LTQ</keyword>